<dbReference type="GO" id="GO:0008270">
    <property type="term" value="F:zinc ion binding"/>
    <property type="evidence" value="ECO:0007669"/>
    <property type="project" value="UniProtKB-KW"/>
</dbReference>
<dbReference type="GO" id="GO:0006355">
    <property type="term" value="P:regulation of DNA-templated transcription"/>
    <property type="evidence" value="ECO:0007669"/>
    <property type="project" value="InterPro"/>
</dbReference>
<dbReference type="OrthoDB" id="2162994at2759"/>
<feature type="compositionally biased region" description="Low complexity" evidence="7">
    <location>
        <begin position="13"/>
        <end position="35"/>
    </location>
</feature>
<dbReference type="NCBIfam" id="TIGR00229">
    <property type="entry name" value="sensory_box"/>
    <property type="match status" value="1"/>
</dbReference>
<evidence type="ECO:0000256" key="2">
    <source>
        <dbReference type="ARBA" id="ARBA00022771"/>
    </source>
</evidence>
<feature type="domain" description="GATA-type" evidence="10">
    <location>
        <begin position="382"/>
        <end position="414"/>
    </location>
</feature>
<keyword evidence="1" id="KW-0479">Metal-binding</keyword>
<comment type="caution">
    <text evidence="11">The sequence shown here is derived from an EMBL/GenBank/DDBJ whole genome shotgun (WGS) entry which is preliminary data.</text>
</comment>
<dbReference type="SMART" id="SM00091">
    <property type="entry name" value="PAS"/>
    <property type="match status" value="1"/>
</dbReference>
<dbReference type="GeneID" id="36544174"/>
<dbReference type="SUPFAM" id="SSF55785">
    <property type="entry name" value="PYP-like sensor domain (PAS domain)"/>
    <property type="match status" value="1"/>
</dbReference>
<dbReference type="EMBL" id="MSFM01000002">
    <property type="protein sequence ID" value="PKY07305.1"/>
    <property type="molecule type" value="Genomic_DNA"/>
</dbReference>
<evidence type="ECO:0000256" key="6">
    <source>
        <dbReference type="PROSITE-ProRule" id="PRU00094"/>
    </source>
</evidence>
<keyword evidence="8" id="KW-1133">Transmembrane helix</keyword>
<dbReference type="CDD" id="cd00130">
    <property type="entry name" value="PAS"/>
    <property type="match status" value="1"/>
</dbReference>
<evidence type="ECO:0000259" key="10">
    <source>
        <dbReference type="PROSITE" id="PS50114"/>
    </source>
</evidence>
<feature type="region of interest" description="Disordered" evidence="7">
    <location>
        <begin position="241"/>
        <end position="321"/>
    </location>
</feature>
<keyword evidence="12" id="KW-1185">Reference proteome</keyword>
<dbReference type="RefSeq" id="XP_024695899.1">
    <property type="nucleotide sequence ID" value="XM_024836650.1"/>
</dbReference>
<dbReference type="InterPro" id="IPR013088">
    <property type="entry name" value="Znf_NHR/GATA"/>
</dbReference>
<dbReference type="SMART" id="SM00401">
    <property type="entry name" value="ZnF_GATA"/>
    <property type="match status" value="1"/>
</dbReference>
<dbReference type="PROSITE" id="PS50114">
    <property type="entry name" value="GATA_ZN_FINGER_2"/>
    <property type="match status" value="1"/>
</dbReference>
<feature type="compositionally biased region" description="Basic and acidic residues" evidence="7">
    <location>
        <begin position="1"/>
        <end position="10"/>
    </location>
</feature>
<keyword evidence="3" id="KW-0862">Zinc</keyword>
<dbReference type="InterPro" id="IPR035965">
    <property type="entry name" value="PAS-like_dom_sf"/>
</dbReference>
<evidence type="ECO:0008006" key="13">
    <source>
        <dbReference type="Google" id="ProtNLM"/>
    </source>
</evidence>
<dbReference type="PROSITE" id="PS50112">
    <property type="entry name" value="PAS"/>
    <property type="match status" value="1"/>
</dbReference>
<dbReference type="Gene3D" id="3.30.50.10">
    <property type="entry name" value="Erythroid Transcription Factor GATA-1, subunit A"/>
    <property type="match status" value="1"/>
</dbReference>
<dbReference type="SUPFAM" id="SSF57716">
    <property type="entry name" value="Glucocorticoid receptor-like (DNA-binding domain)"/>
    <property type="match status" value="1"/>
</dbReference>
<dbReference type="Pfam" id="PF00320">
    <property type="entry name" value="GATA"/>
    <property type="match status" value="1"/>
</dbReference>
<dbReference type="GO" id="GO:0043565">
    <property type="term" value="F:sequence-specific DNA binding"/>
    <property type="evidence" value="ECO:0007669"/>
    <property type="project" value="InterPro"/>
</dbReference>
<dbReference type="PROSITE" id="PS00344">
    <property type="entry name" value="GATA_ZN_FINGER_1"/>
    <property type="match status" value="1"/>
</dbReference>
<evidence type="ECO:0000313" key="12">
    <source>
        <dbReference type="Proteomes" id="UP000234254"/>
    </source>
</evidence>
<keyword evidence="8" id="KW-0472">Membrane</keyword>
<evidence type="ECO:0000256" key="5">
    <source>
        <dbReference type="ARBA" id="ARBA00023163"/>
    </source>
</evidence>
<dbReference type="CDD" id="cd00202">
    <property type="entry name" value="ZnF_GATA"/>
    <property type="match status" value="1"/>
</dbReference>
<keyword evidence="4" id="KW-0805">Transcription regulation</keyword>
<name>A0A2I1DBQ1_ASPC2</name>
<dbReference type="Proteomes" id="UP000234254">
    <property type="component" value="Unassembled WGS sequence"/>
</dbReference>
<dbReference type="Gene3D" id="3.30.450.20">
    <property type="entry name" value="PAS domain"/>
    <property type="match status" value="1"/>
</dbReference>
<sequence>MELMPRDWDRGTTTIHSPTQSQQQQQQQQQHHPSPARMYSDTHPSGVPHAGGHGSYGMAGNVSMPESLTLPPSPSPAASPAAANHSAQDPPWSQRVLDDMSDMLLLLTRDGRVLYASSSSIDVAGCEPSRLQGSPLSLFIHDDDREMFARELQQCIAESRPFHCYFRFHRADNKPCVVEGCGHPHLSHPVDSRSQPETCNGVFLICRPYPTRSTQLLDAFLEHKIENIRLHQRVAQLKQEEEEDLRAAQQQQQQQLWSSGNDTSSSPHSQPSTQLPAPQPHPRRRSLRNSGREATGSNSNEDAESSDTQGSADDDSDSDQRTLLSQAAARKEHAENMAHIDGVEVMTGLYYRNGEWSQGLSTGLHSGRLLQDDLDPDRRKRSKGEYMCTDCGTSDSPEWRRGPEGPKTLCNACGCMFLLSFFPSFLLSFFPSFLLSFFPSFLLRSFLYHSFLLPTFVPRTLANQNNHSTLGKKGKETTRQLTPPIYTL</sequence>
<keyword evidence="2 6" id="KW-0863">Zinc-finger</keyword>
<dbReference type="AlphaFoldDB" id="A0A2I1DBQ1"/>
<dbReference type="PANTHER" id="PTHR47172">
    <property type="entry name" value="OS01G0976800 PROTEIN"/>
    <property type="match status" value="1"/>
</dbReference>
<protein>
    <recommendedName>
        <fullName evidence="13">GATA-domain-containing protein</fullName>
    </recommendedName>
</protein>
<gene>
    <name evidence="11" type="ORF">P168DRAFT_287799</name>
</gene>
<dbReference type="InterPro" id="IPR000014">
    <property type="entry name" value="PAS"/>
</dbReference>
<evidence type="ECO:0000256" key="8">
    <source>
        <dbReference type="SAM" id="Phobius"/>
    </source>
</evidence>
<dbReference type="VEuPathDB" id="FungiDB:P168DRAFT_287799"/>
<feature type="compositionally biased region" description="Low complexity" evidence="7">
    <location>
        <begin position="263"/>
        <end position="274"/>
    </location>
</feature>
<dbReference type="InterPro" id="IPR013655">
    <property type="entry name" value="PAS_fold_3"/>
</dbReference>
<evidence type="ECO:0000256" key="4">
    <source>
        <dbReference type="ARBA" id="ARBA00023015"/>
    </source>
</evidence>
<accession>A0A2I1DBQ1</accession>
<evidence type="ECO:0000259" key="9">
    <source>
        <dbReference type="PROSITE" id="PS50112"/>
    </source>
</evidence>
<keyword evidence="5" id="KW-0804">Transcription</keyword>
<feature type="domain" description="PAS" evidence="9">
    <location>
        <begin position="95"/>
        <end position="159"/>
    </location>
</feature>
<evidence type="ECO:0000256" key="7">
    <source>
        <dbReference type="SAM" id="MobiDB-lite"/>
    </source>
</evidence>
<dbReference type="PANTHER" id="PTHR47172:SF24">
    <property type="entry name" value="GATA ZINC FINGER DOMAIN-CONTAINING PROTEIN 14-RELATED"/>
    <property type="match status" value="1"/>
</dbReference>
<dbReference type="Pfam" id="PF08447">
    <property type="entry name" value="PAS_3"/>
    <property type="match status" value="1"/>
</dbReference>
<proteinExistence type="predicted"/>
<reference evidence="11" key="1">
    <citation type="submission" date="2016-12" db="EMBL/GenBank/DDBJ databases">
        <title>The genomes of Aspergillus section Nigri reveals drivers in fungal speciation.</title>
        <authorList>
            <consortium name="DOE Joint Genome Institute"/>
            <person name="Vesth T.C."/>
            <person name="Nybo J."/>
            <person name="Theobald S."/>
            <person name="Brandl J."/>
            <person name="Frisvad J.C."/>
            <person name="Nielsen K.F."/>
            <person name="Lyhne E.K."/>
            <person name="Kogle M.E."/>
            <person name="Kuo A."/>
            <person name="Riley R."/>
            <person name="Clum A."/>
            <person name="Nolan M."/>
            <person name="Lipzen A."/>
            <person name="Salamov A."/>
            <person name="Henrissat B."/>
            <person name="Wiebenga A."/>
            <person name="De vries R.P."/>
            <person name="Grigoriev I.V."/>
            <person name="Mortensen U.H."/>
            <person name="Andersen M.R."/>
            <person name="Baker S.E."/>
        </authorList>
    </citation>
    <scope>NUCLEOTIDE SEQUENCE</scope>
    <source>
        <strain evidence="11">IBT 28561</strain>
    </source>
</reference>
<keyword evidence="8" id="KW-0812">Transmembrane</keyword>
<evidence type="ECO:0000256" key="3">
    <source>
        <dbReference type="ARBA" id="ARBA00022833"/>
    </source>
</evidence>
<feature type="transmembrane region" description="Helical" evidence="8">
    <location>
        <begin position="416"/>
        <end position="443"/>
    </location>
</feature>
<dbReference type="InterPro" id="IPR000679">
    <property type="entry name" value="Znf_GATA"/>
</dbReference>
<feature type="region of interest" description="Disordered" evidence="7">
    <location>
        <begin position="1"/>
        <end position="94"/>
    </location>
</feature>
<evidence type="ECO:0000256" key="1">
    <source>
        <dbReference type="ARBA" id="ARBA00022723"/>
    </source>
</evidence>
<evidence type="ECO:0000313" key="11">
    <source>
        <dbReference type="EMBL" id="PKY07305.1"/>
    </source>
</evidence>
<organism evidence="11 12">
    <name type="scientific">Aspergillus campestris (strain IBT 28561)</name>
    <dbReference type="NCBI Taxonomy" id="1392248"/>
    <lineage>
        <taxon>Eukaryota</taxon>
        <taxon>Fungi</taxon>
        <taxon>Dikarya</taxon>
        <taxon>Ascomycota</taxon>
        <taxon>Pezizomycotina</taxon>
        <taxon>Eurotiomycetes</taxon>
        <taxon>Eurotiomycetidae</taxon>
        <taxon>Eurotiales</taxon>
        <taxon>Aspergillaceae</taxon>
        <taxon>Aspergillus</taxon>
        <taxon>Aspergillus subgen. Circumdati</taxon>
    </lineage>
</organism>